<dbReference type="EMBL" id="JALAWA010000003">
    <property type="protein sequence ID" value="MCY9184062.1"/>
    <property type="molecule type" value="Genomic_DNA"/>
</dbReference>
<dbReference type="InterPro" id="IPR051531">
    <property type="entry name" value="N-acetyltransferase"/>
</dbReference>
<dbReference type="EMBL" id="PGUV01000022">
    <property type="protein sequence ID" value="PLS03625.1"/>
    <property type="molecule type" value="Genomic_DNA"/>
</dbReference>
<dbReference type="InterPro" id="IPR016181">
    <property type="entry name" value="Acyl_CoA_acyltransferase"/>
</dbReference>
<dbReference type="GO" id="GO:0005737">
    <property type="term" value="C:cytoplasm"/>
    <property type="evidence" value="ECO:0007669"/>
    <property type="project" value="TreeGrafter"/>
</dbReference>
<accession>A0A9Q6A4P2</accession>
<protein>
    <submittedName>
        <fullName evidence="2 3">N-acetyltransferase</fullName>
    </submittedName>
</protein>
<organism evidence="3 4">
    <name type="scientific">Bacillus halotolerans</name>
    <dbReference type="NCBI Taxonomy" id="260554"/>
    <lineage>
        <taxon>Bacteria</taxon>
        <taxon>Bacillati</taxon>
        <taxon>Bacillota</taxon>
        <taxon>Bacilli</taxon>
        <taxon>Bacillales</taxon>
        <taxon>Bacillaceae</taxon>
        <taxon>Bacillus</taxon>
    </lineage>
</organism>
<reference evidence="2" key="2">
    <citation type="submission" date="2022-02" db="EMBL/GenBank/DDBJ databases">
        <title>Crop Bioprotection Bacillus Genome Sequencing.</title>
        <authorList>
            <person name="Dunlap C."/>
        </authorList>
    </citation>
    <scope>NUCLEOTIDE SEQUENCE</scope>
    <source>
        <strain evidence="2">EC49O2N-C10</strain>
    </source>
</reference>
<dbReference type="PANTHER" id="PTHR43792">
    <property type="entry name" value="GNAT FAMILY, PUTATIVE (AFU_ORTHOLOGUE AFUA_3G00765)-RELATED-RELATED"/>
    <property type="match status" value="1"/>
</dbReference>
<dbReference type="AlphaFoldDB" id="A0A9Q6A4P2"/>
<gene>
    <name evidence="3" type="ORF">CUU63_21405</name>
    <name evidence="2" type="ORF">MOF03_05210</name>
</gene>
<dbReference type="Proteomes" id="UP000234803">
    <property type="component" value="Unassembled WGS sequence"/>
</dbReference>
<dbReference type="PANTHER" id="PTHR43792:SF9">
    <property type="entry name" value="RIBOSOMAL-PROTEIN-ALANINE ACETYLTRANSFERASE"/>
    <property type="match status" value="1"/>
</dbReference>
<comment type="caution">
    <text evidence="3">The sequence shown here is derived from an EMBL/GenBank/DDBJ whole genome shotgun (WGS) entry which is preliminary data.</text>
</comment>
<dbReference type="SUPFAM" id="SSF55729">
    <property type="entry name" value="Acyl-CoA N-acyltransferases (Nat)"/>
    <property type="match status" value="1"/>
</dbReference>
<name>A0A9Q6A4P2_9BACI</name>
<evidence type="ECO:0000313" key="2">
    <source>
        <dbReference type="EMBL" id="MCY9184062.1"/>
    </source>
</evidence>
<dbReference type="PROSITE" id="PS51186">
    <property type="entry name" value="GNAT"/>
    <property type="match status" value="1"/>
</dbReference>
<feature type="domain" description="N-acetyltransferase" evidence="1">
    <location>
        <begin position="10"/>
        <end position="170"/>
    </location>
</feature>
<sequence length="175" mass="20173">MFPELETVRLILRELTEKDAEAIFTCFSNHGVTRYYGLDPFESIDQAKTMIHQFADNYQEKRGIRWGIERKDTKELIGTIGFHALAPKHKRAEIGYEISPANWRNGYASEAILEIVSFGFDILELTRIGAVVFMENEASNRLLLKMGFEKEGVLRQYMYQSGVPYDTNVYSMINS</sequence>
<dbReference type="InterPro" id="IPR000182">
    <property type="entry name" value="GNAT_dom"/>
</dbReference>
<proteinExistence type="predicted"/>
<dbReference type="GO" id="GO:0008999">
    <property type="term" value="F:protein-N-terminal-alanine acetyltransferase activity"/>
    <property type="evidence" value="ECO:0007669"/>
    <property type="project" value="TreeGrafter"/>
</dbReference>
<dbReference type="Proteomes" id="UP001073053">
    <property type="component" value="Unassembled WGS sequence"/>
</dbReference>
<dbReference type="Pfam" id="PF13302">
    <property type="entry name" value="Acetyltransf_3"/>
    <property type="match status" value="1"/>
</dbReference>
<evidence type="ECO:0000313" key="4">
    <source>
        <dbReference type="Proteomes" id="UP000234803"/>
    </source>
</evidence>
<dbReference type="RefSeq" id="WP_024121642.1">
    <property type="nucleotide sequence ID" value="NZ_ASJT01000056.1"/>
</dbReference>
<dbReference type="Gene3D" id="3.40.630.30">
    <property type="match status" value="1"/>
</dbReference>
<reference evidence="3 4" key="1">
    <citation type="submission" date="2017-12" db="EMBL/GenBank/DDBJ databases">
        <title>Comparative Functional Genomics of Dry Heat Resistant strains isolated from the Viking Spacecraft.</title>
        <authorList>
            <person name="Seuylemezian A."/>
            <person name="Cooper K."/>
            <person name="Vaishampayan P."/>
        </authorList>
    </citation>
    <scope>NUCLEOTIDE SEQUENCE [LARGE SCALE GENOMIC DNA]</scope>
    <source>
        <strain evidence="3 4">V48-19</strain>
    </source>
</reference>
<evidence type="ECO:0000313" key="3">
    <source>
        <dbReference type="EMBL" id="PLS03625.1"/>
    </source>
</evidence>
<evidence type="ECO:0000259" key="1">
    <source>
        <dbReference type="PROSITE" id="PS51186"/>
    </source>
</evidence>